<reference evidence="1" key="1">
    <citation type="journal article" date="2023" name="Mol. Biol. Evol.">
        <title>Third-Generation Sequencing Reveals the Adaptive Role of the Epigenome in Three Deep-Sea Polychaetes.</title>
        <authorList>
            <person name="Perez M."/>
            <person name="Aroh O."/>
            <person name="Sun Y."/>
            <person name="Lan Y."/>
            <person name="Juniper S.K."/>
            <person name="Young C.R."/>
            <person name="Angers B."/>
            <person name="Qian P.Y."/>
        </authorList>
    </citation>
    <scope>NUCLEOTIDE SEQUENCE</scope>
    <source>
        <strain evidence="1">P08H-3</strain>
    </source>
</reference>
<evidence type="ECO:0000313" key="1">
    <source>
        <dbReference type="EMBL" id="KAK2153814.1"/>
    </source>
</evidence>
<proteinExistence type="predicted"/>
<evidence type="ECO:0000313" key="2">
    <source>
        <dbReference type="Proteomes" id="UP001208570"/>
    </source>
</evidence>
<gene>
    <name evidence="1" type="ORF">LSH36_285g03058</name>
</gene>
<dbReference type="AlphaFoldDB" id="A0AAD9JII3"/>
<name>A0AAD9JII3_9ANNE</name>
<comment type="caution">
    <text evidence="1">The sequence shown here is derived from an EMBL/GenBank/DDBJ whole genome shotgun (WGS) entry which is preliminary data.</text>
</comment>
<accession>A0AAD9JII3</accession>
<keyword evidence="2" id="KW-1185">Reference proteome</keyword>
<dbReference type="EMBL" id="JAODUP010000285">
    <property type="protein sequence ID" value="KAK2153814.1"/>
    <property type="molecule type" value="Genomic_DNA"/>
</dbReference>
<organism evidence="1 2">
    <name type="scientific">Paralvinella palmiformis</name>
    <dbReference type="NCBI Taxonomy" id="53620"/>
    <lineage>
        <taxon>Eukaryota</taxon>
        <taxon>Metazoa</taxon>
        <taxon>Spiralia</taxon>
        <taxon>Lophotrochozoa</taxon>
        <taxon>Annelida</taxon>
        <taxon>Polychaeta</taxon>
        <taxon>Sedentaria</taxon>
        <taxon>Canalipalpata</taxon>
        <taxon>Terebellida</taxon>
        <taxon>Terebelliformia</taxon>
        <taxon>Alvinellidae</taxon>
        <taxon>Paralvinella</taxon>
    </lineage>
</organism>
<protein>
    <submittedName>
        <fullName evidence="1">Uncharacterized protein</fullName>
    </submittedName>
</protein>
<sequence length="147" mass="17018">MDIDWTSKCIGVTTDEIWIYFSNALVGQMEKYIPKSVPKKNKRRKIWITKEVTAKHRMKQRPWKKYKETCIVDKKLKKLKVTTSAGPDGFHPRVLSERSVSIKLPLSIICKISYEVGWLPVIKKCSNHTNSQGRIESRSRKLSSGQI</sequence>
<dbReference type="Proteomes" id="UP001208570">
    <property type="component" value="Unassembled WGS sequence"/>
</dbReference>